<dbReference type="Gene3D" id="2.120.10.80">
    <property type="entry name" value="Kelch-type beta propeller"/>
    <property type="match status" value="1"/>
</dbReference>
<name>A0AAE1JPR7_9FABA</name>
<keyword evidence="2" id="KW-1185">Reference proteome</keyword>
<dbReference type="SUPFAM" id="SSF117281">
    <property type="entry name" value="Kelch motif"/>
    <property type="match status" value="1"/>
</dbReference>
<proteinExistence type="predicted"/>
<evidence type="ECO:0000313" key="2">
    <source>
        <dbReference type="Proteomes" id="UP001293593"/>
    </source>
</evidence>
<dbReference type="EMBL" id="JAWXYG010000012">
    <property type="protein sequence ID" value="KAK4256999.1"/>
    <property type="molecule type" value="Genomic_DNA"/>
</dbReference>
<dbReference type="AlphaFoldDB" id="A0AAE1JPR7"/>
<sequence>MGGYGASNTISGVFPGDEYYRDAVVMELKNGFDGGKWREAGDMWGEEERMRFGKIIVVEDENQGCPSIFMLDGNEILRYDMSLNRWLYESRVPRKAPHNSSLGFVALDGELYVMTHSSVVDMTETRRRTRQHKRKGTLFIQIYNLKKKTWRSLVTKLPFSYPIDINNAILSSICLNWKV</sequence>
<comment type="caution">
    <text evidence="1">The sequence shown here is derived from an EMBL/GenBank/DDBJ whole genome shotgun (WGS) entry which is preliminary data.</text>
</comment>
<accession>A0AAE1JPR7</accession>
<dbReference type="Proteomes" id="UP001293593">
    <property type="component" value="Unassembled WGS sequence"/>
</dbReference>
<dbReference type="PANTHER" id="PTHR47850">
    <property type="entry name" value="F-BOX/KELCH-REPEAT PROTEIN OR23"/>
    <property type="match status" value="1"/>
</dbReference>
<dbReference type="PANTHER" id="PTHR47850:SF1">
    <property type="entry name" value="F-BOX_KELCH-REPEAT PROTEIN OR23"/>
    <property type="match status" value="1"/>
</dbReference>
<organism evidence="1 2">
    <name type="scientific">Acacia crassicarpa</name>
    <name type="common">northern wattle</name>
    <dbReference type="NCBI Taxonomy" id="499986"/>
    <lineage>
        <taxon>Eukaryota</taxon>
        <taxon>Viridiplantae</taxon>
        <taxon>Streptophyta</taxon>
        <taxon>Embryophyta</taxon>
        <taxon>Tracheophyta</taxon>
        <taxon>Spermatophyta</taxon>
        <taxon>Magnoliopsida</taxon>
        <taxon>eudicotyledons</taxon>
        <taxon>Gunneridae</taxon>
        <taxon>Pentapetalae</taxon>
        <taxon>rosids</taxon>
        <taxon>fabids</taxon>
        <taxon>Fabales</taxon>
        <taxon>Fabaceae</taxon>
        <taxon>Caesalpinioideae</taxon>
        <taxon>mimosoid clade</taxon>
        <taxon>Acacieae</taxon>
        <taxon>Acacia</taxon>
    </lineage>
</organism>
<dbReference type="InterPro" id="IPR015915">
    <property type="entry name" value="Kelch-typ_b-propeller"/>
</dbReference>
<evidence type="ECO:0000313" key="1">
    <source>
        <dbReference type="EMBL" id="KAK4256999.1"/>
    </source>
</evidence>
<reference evidence="1" key="1">
    <citation type="submission" date="2023-10" db="EMBL/GenBank/DDBJ databases">
        <title>Chromosome-level genome of the transformable northern wattle, Acacia crassicarpa.</title>
        <authorList>
            <person name="Massaro I."/>
            <person name="Sinha N.R."/>
            <person name="Poethig S."/>
            <person name="Leichty A.R."/>
        </authorList>
    </citation>
    <scope>NUCLEOTIDE SEQUENCE</scope>
    <source>
        <strain evidence="1">Acra3RX</strain>
        <tissue evidence="1">Leaf</tissue>
    </source>
</reference>
<evidence type="ECO:0008006" key="3">
    <source>
        <dbReference type="Google" id="ProtNLM"/>
    </source>
</evidence>
<gene>
    <name evidence="1" type="ORF">QN277_006649</name>
</gene>
<protein>
    <recommendedName>
        <fullName evidence="3">F-box protein</fullName>
    </recommendedName>
</protein>